<feature type="compositionally biased region" description="Basic and acidic residues" evidence="1">
    <location>
        <begin position="16"/>
        <end position="46"/>
    </location>
</feature>
<dbReference type="AlphaFoldDB" id="A0A0C2CQL6"/>
<comment type="caution">
    <text evidence="2">The sequence shown here is derived from an EMBL/GenBank/DDBJ whole genome shotgun (WGS) entry which is preliminary data.</text>
</comment>
<evidence type="ECO:0000256" key="1">
    <source>
        <dbReference type="SAM" id="MobiDB-lite"/>
    </source>
</evidence>
<protein>
    <recommendedName>
        <fullName evidence="4">DUF4920 domain-containing protein</fullName>
    </recommendedName>
</protein>
<proteinExistence type="predicted"/>
<feature type="region of interest" description="Disordered" evidence="1">
    <location>
        <begin position="16"/>
        <end position="58"/>
    </location>
</feature>
<name>A0A0C2CQL6_9BACT</name>
<dbReference type="InterPro" id="IPR032577">
    <property type="entry name" value="DUF4920"/>
</dbReference>
<dbReference type="Pfam" id="PF16267">
    <property type="entry name" value="DUF4920"/>
    <property type="match status" value="1"/>
</dbReference>
<dbReference type="Proteomes" id="UP000031599">
    <property type="component" value="Unassembled WGS sequence"/>
</dbReference>
<accession>A0A0C2CQL6</accession>
<gene>
    <name evidence="2" type="ORF">DB30_02128</name>
</gene>
<reference evidence="2 3" key="1">
    <citation type="submission" date="2014-12" db="EMBL/GenBank/DDBJ databases">
        <title>Genome assembly of Enhygromyxa salina DSM 15201.</title>
        <authorList>
            <person name="Sharma G."/>
            <person name="Subramanian S."/>
        </authorList>
    </citation>
    <scope>NUCLEOTIDE SEQUENCE [LARGE SCALE GENOMIC DNA]</scope>
    <source>
        <strain evidence="2 3">DSM 15201</strain>
    </source>
</reference>
<evidence type="ECO:0000313" key="3">
    <source>
        <dbReference type="Proteomes" id="UP000031599"/>
    </source>
</evidence>
<organism evidence="2 3">
    <name type="scientific">Enhygromyxa salina</name>
    <dbReference type="NCBI Taxonomy" id="215803"/>
    <lineage>
        <taxon>Bacteria</taxon>
        <taxon>Pseudomonadati</taxon>
        <taxon>Myxococcota</taxon>
        <taxon>Polyangia</taxon>
        <taxon>Nannocystales</taxon>
        <taxon>Nannocystaceae</taxon>
        <taxon>Enhygromyxa</taxon>
    </lineage>
</organism>
<evidence type="ECO:0008006" key="4">
    <source>
        <dbReference type="Google" id="ProtNLM"/>
    </source>
</evidence>
<sequence length="208" mass="21440">MMLSIALGLATLSACDKKAEEKSDAKTEEKADAKTEEKADAKKTGDEVSANTVDSEEGCIHENKPAHAEGEGCDHGGTAAPTESTGHFGAAFAITEAQPLSTALASGVPTAAVKVSGTVESVCQAKGCWMVIKEGDVTARVLVKDHAFAIPMDGKGKAATVEGTIEAKELTEANVAHLKKDGDTNLEGDGARQEFFLHATAVELAANS</sequence>
<evidence type="ECO:0000313" key="2">
    <source>
        <dbReference type="EMBL" id="KIG12010.1"/>
    </source>
</evidence>
<dbReference type="EMBL" id="JMCC02000157">
    <property type="protein sequence ID" value="KIG12010.1"/>
    <property type="molecule type" value="Genomic_DNA"/>
</dbReference>